<evidence type="ECO:0000256" key="7">
    <source>
        <dbReference type="SAM" id="MobiDB-lite"/>
    </source>
</evidence>
<feature type="transmembrane region" description="Helical" evidence="6">
    <location>
        <begin position="55"/>
        <end position="77"/>
    </location>
</feature>
<proteinExistence type="inferred from homology"/>
<keyword evidence="2 6" id="KW-0813">Transport</keyword>
<dbReference type="RefSeq" id="WP_263594560.1">
    <property type="nucleotide sequence ID" value="NZ_CP107020.1"/>
</dbReference>
<dbReference type="Gene3D" id="1.10.3720.10">
    <property type="entry name" value="MetI-like"/>
    <property type="match status" value="1"/>
</dbReference>
<evidence type="ECO:0000256" key="3">
    <source>
        <dbReference type="ARBA" id="ARBA00022692"/>
    </source>
</evidence>
<feature type="domain" description="ABC transmembrane type-1" evidence="8">
    <location>
        <begin position="15"/>
        <end position="197"/>
    </location>
</feature>
<gene>
    <name evidence="9" type="ORF">BRM3_02655</name>
</gene>
<evidence type="ECO:0000256" key="6">
    <source>
        <dbReference type="RuleBase" id="RU363032"/>
    </source>
</evidence>
<dbReference type="EMBL" id="CP107020">
    <property type="protein sequence ID" value="UYG17351.1"/>
    <property type="molecule type" value="Genomic_DNA"/>
</dbReference>
<evidence type="ECO:0000256" key="4">
    <source>
        <dbReference type="ARBA" id="ARBA00022989"/>
    </source>
</evidence>
<dbReference type="InterPro" id="IPR051204">
    <property type="entry name" value="ABC_transp_perm/SBD"/>
</dbReference>
<feature type="transmembrane region" description="Helical" evidence="6">
    <location>
        <begin position="143"/>
        <end position="167"/>
    </location>
</feature>
<sequence length="241" mass="24725">MSWVLDNLDTISSNLGAHLLQALPPIVLSFVLAIPIAKLAGSRGWLRGTVSVTSGLLYAVPSLPLFIVLPLILGTGIRSPFNIVVALTLYGLALMVPSAVGAFGSVSREVLQSATAQGYAPLARFVQVELPLAGPVLLAGLRVVTVSTVSLVTVGGVLGVPSLGMLFVDGFQRGIVAEILAGIVMTAVLALVLDGLLVLLGRVLMPWSRGGGAPRRGRRGASSSPTGPARPDPAAQEVSVV</sequence>
<dbReference type="PANTHER" id="PTHR30177">
    <property type="entry name" value="GLYCINE BETAINE/L-PROLINE TRANSPORT SYSTEM PERMEASE PROTEIN PROW"/>
    <property type="match status" value="1"/>
</dbReference>
<name>A0ABY6G3H1_9MICO</name>
<comment type="subcellular location">
    <subcellularLocation>
        <location evidence="6">Cell membrane</location>
        <topology evidence="6">Multi-pass membrane protein</topology>
    </subcellularLocation>
    <subcellularLocation>
        <location evidence="1">Membrane</location>
        <topology evidence="1">Multi-pass membrane protein</topology>
    </subcellularLocation>
</comment>
<accession>A0ABY6G3H1</accession>
<protein>
    <submittedName>
        <fullName evidence="9">ABC transporter permease subunit</fullName>
    </submittedName>
</protein>
<dbReference type="SUPFAM" id="SSF161098">
    <property type="entry name" value="MetI-like"/>
    <property type="match status" value="1"/>
</dbReference>
<evidence type="ECO:0000256" key="2">
    <source>
        <dbReference type="ARBA" id="ARBA00022448"/>
    </source>
</evidence>
<keyword evidence="10" id="KW-1185">Reference proteome</keyword>
<feature type="transmembrane region" description="Helical" evidence="6">
    <location>
        <begin position="179"/>
        <end position="200"/>
    </location>
</feature>
<reference evidence="9" key="1">
    <citation type="submission" date="2022-10" db="EMBL/GenBank/DDBJ databases">
        <title>Whole-Genome Sequencing of Brachybacterium huguangmaarense BRM-3, Isolated from Betula schmidtii.</title>
        <authorList>
            <person name="Haam D."/>
        </authorList>
    </citation>
    <scope>NUCLEOTIDE SEQUENCE</scope>
    <source>
        <strain evidence="9">BRM-3</strain>
    </source>
</reference>
<evidence type="ECO:0000259" key="8">
    <source>
        <dbReference type="PROSITE" id="PS50928"/>
    </source>
</evidence>
<evidence type="ECO:0000256" key="1">
    <source>
        <dbReference type="ARBA" id="ARBA00004141"/>
    </source>
</evidence>
<dbReference type="Pfam" id="PF00528">
    <property type="entry name" value="BPD_transp_1"/>
    <property type="match status" value="1"/>
</dbReference>
<feature type="transmembrane region" description="Helical" evidence="6">
    <location>
        <begin position="15"/>
        <end position="34"/>
    </location>
</feature>
<feature type="transmembrane region" description="Helical" evidence="6">
    <location>
        <begin position="83"/>
        <end position="103"/>
    </location>
</feature>
<dbReference type="PANTHER" id="PTHR30177:SF4">
    <property type="entry name" value="OSMOPROTECTANT IMPORT PERMEASE PROTEIN OSMW"/>
    <property type="match status" value="1"/>
</dbReference>
<organism evidence="9 10">
    <name type="scientific">Brachybacterium huguangmaarense</name>
    <dbReference type="NCBI Taxonomy" id="1652028"/>
    <lineage>
        <taxon>Bacteria</taxon>
        <taxon>Bacillati</taxon>
        <taxon>Actinomycetota</taxon>
        <taxon>Actinomycetes</taxon>
        <taxon>Micrococcales</taxon>
        <taxon>Dermabacteraceae</taxon>
        <taxon>Brachybacterium</taxon>
    </lineage>
</organism>
<keyword evidence="3 6" id="KW-0812">Transmembrane</keyword>
<evidence type="ECO:0000256" key="5">
    <source>
        <dbReference type="ARBA" id="ARBA00023136"/>
    </source>
</evidence>
<feature type="region of interest" description="Disordered" evidence="7">
    <location>
        <begin position="210"/>
        <end position="241"/>
    </location>
</feature>
<evidence type="ECO:0000313" key="10">
    <source>
        <dbReference type="Proteomes" id="UP001164305"/>
    </source>
</evidence>
<evidence type="ECO:0000313" key="9">
    <source>
        <dbReference type="EMBL" id="UYG17351.1"/>
    </source>
</evidence>
<dbReference type="InterPro" id="IPR035906">
    <property type="entry name" value="MetI-like_sf"/>
</dbReference>
<keyword evidence="4 6" id="KW-1133">Transmembrane helix</keyword>
<dbReference type="Proteomes" id="UP001164305">
    <property type="component" value="Chromosome"/>
</dbReference>
<keyword evidence="5 6" id="KW-0472">Membrane</keyword>
<dbReference type="InterPro" id="IPR000515">
    <property type="entry name" value="MetI-like"/>
</dbReference>
<comment type="similarity">
    <text evidence="6">Belongs to the binding-protein-dependent transport system permease family.</text>
</comment>
<dbReference type="PROSITE" id="PS50928">
    <property type="entry name" value="ABC_TM1"/>
    <property type="match status" value="1"/>
</dbReference>